<feature type="transmembrane region" description="Helical" evidence="2">
    <location>
        <begin position="134"/>
        <end position="155"/>
    </location>
</feature>
<feature type="transmembrane region" description="Helical" evidence="2">
    <location>
        <begin position="219"/>
        <end position="237"/>
    </location>
</feature>
<evidence type="ECO:0000256" key="3">
    <source>
        <dbReference type="SAM" id="SignalP"/>
    </source>
</evidence>
<dbReference type="Proteomes" id="UP000011087">
    <property type="component" value="Unassembled WGS sequence"/>
</dbReference>
<dbReference type="SUPFAM" id="SSF47769">
    <property type="entry name" value="SAM/Pointed domain"/>
    <property type="match status" value="1"/>
</dbReference>
<dbReference type="AlphaFoldDB" id="L1JCY9"/>
<dbReference type="EnsemblProtists" id="EKX46177">
    <property type="protein sequence ID" value="EKX46177"/>
    <property type="gene ID" value="GUITHDRAFT_163000"/>
</dbReference>
<dbReference type="Pfam" id="PF00536">
    <property type="entry name" value="SAM_1"/>
    <property type="match status" value="1"/>
</dbReference>
<keyword evidence="2" id="KW-1133">Transmembrane helix</keyword>
<proteinExistence type="predicted"/>
<feature type="transmembrane region" description="Helical" evidence="2">
    <location>
        <begin position="302"/>
        <end position="321"/>
    </location>
</feature>
<accession>L1JCY9</accession>
<feature type="coiled-coil region" evidence="1">
    <location>
        <begin position="73"/>
        <end position="100"/>
    </location>
</feature>
<keyword evidence="1" id="KW-0175">Coiled coil</keyword>
<dbReference type="KEGG" id="gtt:GUITHDRAFT_163000"/>
<keyword evidence="3" id="KW-0732">Signal</keyword>
<reference evidence="7" key="2">
    <citation type="submission" date="2012-11" db="EMBL/GenBank/DDBJ databases">
        <authorList>
            <person name="Kuo A."/>
            <person name="Curtis B.A."/>
            <person name="Tanifuji G."/>
            <person name="Burki F."/>
            <person name="Gruber A."/>
            <person name="Irimia M."/>
            <person name="Maruyama S."/>
            <person name="Arias M.C."/>
            <person name="Ball S.G."/>
            <person name="Gile G.H."/>
            <person name="Hirakawa Y."/>
            <person name="Hopkins J.F."/>
            <person name="Rensing S.A."/>
            <person name="Schmutz J."/>
            <person name="Symeonidi A."/>
            <person name="Elias M."/>
            <person name="Eveleigh R.J."/>
            <person name="Herman E.K."/>
            <person name="Klute M.J."/>
            <person name="Nakayama T."/>
            <person name="Obornik M."/>
            <person name="Reyes-Prieto A."/>
            <person name="Armbrust E.V."/>
            <person name="Aves S.J."/>
            <person name="Beiko R.G."/>
            <person name="Coutinho P."/>
            <person name="Dacks J.B."/>
            <person name="Durnford D.G."/>
            <person name="Fast N.M."/>
            <person name="Green B.R."/>
            <person name="Grisdale C."/>
            <person name="Hempe F."/>
            <person name="Henrissat B."/>
            <person name="Hoppner M.P."/>
            <person name="Ishida K.-I."/>
            <person name="Kim E."/>
            <person name="Koreny L."/>
            <person name="Kroth P.G."/>
            <person name="Liu Y."/>
            <person name="Malik S.-B."/>
            <person name="Maier U.G."/>
            <person name="McRose D."/>
            <person name="Mock T."/>
            <person name="Neilson J.A."/>
            <person name="Onodera N.T."/>
            <person name="Poole A.M."/>
            <person name="Pritham E.J."/>
            <person name="Richards T.A."/>
            <person name="Rocap G."/>
            <person name="Roy S.W."/>
            <person name="Sarai C."/>
            <person name="Schaack S."/>
            <person name="Shirato S."/>
            <person name="Slamovits C.H."/>
            <person name="Spencer D.F."/>
            <person name="Suzuki S."/>
            <person name="Worden A.Z."/>
            <person name="Zauner S."/>
            <person name="Barry K."/>
            <person name="Bell C."/>
            <person name="Bharti A.K."/>
            <person name="Crow J.A."/>
            <person name="Grimwood J."/>
            <person name="Kramer R."/>
            <person name="Lindquist E."/>
            <person name="Lucas S."/>
            <person name="Salamov A."/>
            <person name="McFadden G.I."/>
            <person name="Lane C.E."/>
            <person name="Keeling P.J."/>
            <person name="Gray M.W."/>
            <person name="Grigoriev I.V."/>
            <person name="Archibald J.M."/>
        </authorList>
    </citation>
    <scope>NUCLEOTIDE SEQUENCE</scope>
    <source>
        <strain evidence="7">CCMP2712</strain>
    </source>
</reference>
<evidence type="ECO:0000313" key="7">
    <source>
        <dbReference type="Proteomes" id="UP000011087"/>
    </source>
</evidence>
<dbReference type="HOGENOM" id="CLU_587208_0_0_1"/>
<evidence type="ECO:0000259" key="4">
    <source>
        <dbReference type="PROSITE" id="PS50105"/>
    </source>
</evidence>
<feature type="transmembrane region" description="Helical" evidence="2">
    <location>
        <begin position="162"/>
        <end position="184"/>
    </location>
</feature>
<feature type="domain" description="SAM" evidence="4">
    <location>
        <begin position="388"/>
        <end position="455"/>
    </location>
</feature>
<keyword evidence="7" id="KW-1185">Reference proteome</keyword>
<dbReference type="EMBL" id="JH992995">
    <property type="protein sequence ID" value="EKX46177.1"/>
    <property type="molecule type" value="Genomic_DNA"/>
</dbReference>
<sequence>MSGAIRTWCLIAGLALVDGFQPGLFLARSSLLSSSPSSLPMDRSRRTSPTVCLLHMVDELSSPEPAPGLQRFKDKAERKRQRLAARMERLESKISRKMSKMIEKMPARIARLTERRERVAAMVRRVTPDSPKKLVLILLVCMAVYPIASSAWIALSAATAVTVLMFNMLAVCLTPASMFLGAGLAFFQPVLLGTISSFLTALTALVASMIAYFPRARSLLGLLVASLLPFFNAWVAMVPAKTFEVVKTIQILDPLRPLFLDPVFRPLLPDMFASQFLDIVPNPFVIKGPVNVIVESTTATPYMALKLTVSAAAFAIALWGWTKEKERLKAAFSKTSSSLRLDEASVSTSPGESKSLTYDEEEARKLALQDWEKKYSMRPAPSQNPADWSTDDLCYMLEKADLAGCVEAIQKSKIDGRVALTLTEDDEEEIKTELGIERLGERRRLLLFLQDLRAQHDQHKKTKDAN</sequence>
<name>L1JCY9_GUITC</name>
<dbReference type="SMART" id="SM00454">
    <property type="entry name" value="SAM"/>
    <property type="match status" value="1"/>
</dbReference>
<dbReference type="InterPro" id="IPR013761">
    <property type="entry name" value="SAM/pointed_sf"/>
</dbReference>
<dbReference type="GeneID" id="17302966"/>
<evidence type="ECO:0000256" key="1">
    <source>
        <dbReference type="SAM" id="Coils"/>
    </source>
</evidence>
<organism evidence="5">
    <name type="scientific">Guillardia theta (strain CCMP2712)</name>
    <name type="common">Cryptophyte</name>
    <dbReference type="NCBI Taxonomy" id="905079"/>
    <lineage>
        <taxon>Eukaryota</taxon>
        <taxon>Cryptophyceae</taxon>
        <taxon>Pyrenomonadales</taxon>
        <taxon>Geminigeraceae</taxon>
        <taxon>Guillardia</taxon>
    </lineage>
</organism>
<evidence type="ECO:0000313" key="5">
    <source>
        <dbReference type="EMBL" id="EKX46177.1"/>
    </source>
</evidence>
<keyword evidence="2" id="KW-0812">Transmembrane</keyword>
<evidence type="ECO:0000256" key="2">
    <source>
        <dbReference type="SAM" id="Phobius"/>
    </source>
</evidence>
<dbReference type="PROSITE" id="PS50105">
    <property type="entry name" value="SAM_DOMAIN"/>
    <property type="match status" value="1"/>
</dbReference>
<protein>
    <recommendedName>
        <fullName evidence="4">SAM domain-containing protein</fullName>
    </recommendedName>
</protein>
<feature type="transmembrane region" description="Helical" evidence="2">
    <location>
        <begin position="190"/>
        <end position="212"/>
    </location>
</feature>
<dbReference type="RefSeq" id="XP_005833157.1">
    <property type="nucleotide sequence ID" value="XM_005833100.1"/>
</dbReference>
<feature type="chain" id="PRO_5008771259" description="SAM domain-containing protein" evidence="3">
    <location>
        <begin position="20"/>
        <end position="466"/>
    </location>
</feature>
<dbReference type="PaxDb" id="55529-EKX46177"/>
<evidence type="ECO:0000313" key="6">
    <source>
        <dbReference type="EnsemblProtists" id="EKX46177"/>
    </source>
</evidence>
<keyword evidence="2" id="KW-0472">Membrane</keyword>
<reference evidence="6" key="3">
    <citation type="submission" date="2016-03" db="UniProtKB">
        <authorList>
            <consortium name="EnsemblProtists"/>
        </authorList>
    </citation>
    <scope>IDENTIFICATION</scope>
</reference>
<dbReference type="Gene3D" id="1.10.150.50">
    <property type="entry name" value="Transcription Factor, Ets-1"/>
    <property type="match status" value="1"/>
</dbReference>
<dbReference type="InterPro" id="IPR001660">
    <property type="entry name" value="SAM"/>
</dbReference>
<reference evidence="5 7" key="1">
    <citation type="journal article" date="2012" name="Nature">
        <title>Algal genomes reveal evolutionary mosaicism and the fate of nucleomorphs.</title>
        <authorList>
            <consortium name="DOE Joint Genome Institute"/>
            <person name="Curtis B.A."/>
            <person name="Tanifuji G."/>
            <person name="Burki F."/>
            <person name="Gruber A."/>
            <person name="Irimia M."/>
            <person name="Maruyama S."/>
            <person name="Arias M.C."/>
            <person name="Ball S.G."/>
            <person name="Gile G.H."/>
            <person name="Hirakawa Y."/>
            <person name="Hopkins J.F."/>
            <person name="Kuo A."/>
            <person name="Rensing S.A."/>
            <person name="Schmutz J."/>
            <person name="Symeonidi A."/>
            <person name="Elias M."/>
            <person name="Eveleigh R.J."/>
            <person name="Herman E.K."/>
            <person name="Klute M.J."/>
            <person name="Nakayama T."/>
            <person name="Obornik M."/>
            <person name="Reyes-Prieto A."/>
            <person name="Armbrust E.V."/>
            <person name="Aves S.J."/>
            <person name="Beiko R.G."/>
            <person name="Coutinho P."/>
            <person name="Dacks J.B."/>
            <person name="Durnford D.G."/>
            <person name="Fast N.M."/>
            <person name="Green B.R."/>
            <person name="Grisdale C.J."/>
            <person name="Hempel F."/>
            <person name="Henrissat B."/>
            <person name="Hoppner M.P."/>
            <person name="Ishida K."/>
            <person name="Kim E."/>
            <person name="Koreny L."/>
            <person name="Kroth P.G."/>
            <person name="Liu Y."/>
            <person name="Malik S.B."/>
            <person name="Maier U.G."/>
            <person name="McRose D."/>
            <person name="Mock T."/>
            <person name="Neilson J.A."/>
            <person name="Onodera N.T."/>
            <person name="Poole A.M."/>
            <person name="Pritham E.J."/>
            <person name="Richards T.A."/>
            <person name="Rocap G."/>
            <person name="Roy S.W."/>
            <person name="Sarai C."/>
            <person name="Schaack S."/>
            <person name="Shirato S."/>
            <person name="Slamovits C.H."/>
            <person name="Spencer D.F."/>
            <person name="Suzuki S."/>
            <person name="Worden A.Z."/>
            <person name="Zauner S."/>
            <person name="Barry K."/>
            <person name="Bell C."/>
            <person name="Bharti A.K."/>
            <person name="Crow J.A."/>
            <person name="Grimwood J."/>
            <person name="Kramer R."/>
            <person name="Lindquist E."/>
            <person name="Lucas S."/>
            <person name="Salamov A."/>
            <person name="McFadden G.I."/>
            <person name="Lane C.E."/>
            <person name="Keeling P.J."/>
            <person name="Gray M.W."/>
            <person name="Grigoriev I.V."/>
            <person name="Archibald J.M."/>
        </authorList>
    </citation>
    <scope>NUCLEOTIDE SEQUENCE</scope>
    <source>
        <strain evidence="5 7">CCMP2712</strain>
    </source>
</reference>
<feature type="signal peptide" evidence="3">
    <location>
        <begin position="1"/>
        <end position="19"/>
    </location>
</feature>
<gene>
    <name evidence="5" type="ORF">GUITHDRAFT_163000</name>
</gene>